<dbReference type="InterPro" id="IPR046457">
    <property type="entry name" value="PMI_typeI_cat"/>
</dbReference>
<organism evidence="12 13">
    <name type="scientific">Catonella massiliensis</name>
    <dbReference type="NCBI Taxonomy" id="2799636"/>
    <lineage>
        <taxon>Bacteria</taxon>
        <taxon>Bacillati</taxon>
        <taxon>Bacillota</taxon>
        <taxon>Clostridia</taxon>
        <taxon>Lachnospirales</taxon>
        <taxon>Lachnospiraceae</taxon>
        <taxon>Catonella</taxon>
    </lineage>
</organism>
<evidence type="ECO:0000256" key="6">
    <source>
        <dbReference type="ARBA" id="ARBA00022833"/>
    </source>
</evidence>
<evidence type="ECO:0000256" key="8">
    <source>
        <dbReference type="ARBA" id="ARBA00029741"/>
    </source>
</evidence>
<comment type="catalytic activity">
    <reaction evidence="1">
        <text>D-mannose 6-phosphate = D-fructose 6-phosphate</text>
        <dbReference type="Rhea" id="RHEA:12356"/>
        <dbReference type="ChEBI" id="CHEBI:58735"/>
        <dbReference type="ChEBI" id="CHEBI:61527"/>
        <dbReference type="EC" id="5.3.1.8"/>
    </reaction>
</comment>
<dbReference type="InterPro" id="IPR001250">
    <property type="entry name" value="Man6P_Isoase-1"/>
</dbReference>
<dbReference type="PANTHER" id="PTHR42742:SF3">
    <property type="entry name" value="FRUCTOKINASE"/>
    <property type="match status" value="1"/>
</dbReference>
<dbReference type="GO" id="GO:0004476">
    <property type="term" value="F:mannose-6-phosphate isomerase activity"/>
    <property type="evidence" value="ECO:0007669"/>
    <property type="project" value="UniProtKB-EC"/>
</dbReference>
<keyword evidence="13" id="KW-1185">Reference proteome</keyword>
<gene>
    <name evidence="12" type="primary">manA</name>
    <name evidence="12" type="ORF">JJN12_14005</name>
</gene>
<keyword evidence="5" id="KW-0479">Metal-binding</keyword>
<evidence type="ECO:0000256" key="2">
    <source>
        <dbReference type="ARBA" id="ARBA00001947"/>
    </source>
</evidence>
<dbReference type="PIRSF" id="PIRSF036894">
    <property type="entry name" value="PMI_Firm_short"/>
    <property type="match status" value="1"/>
</dbReference>
<evidence type="ECO:0000313" key="12">
    <source>
        <dbReference type="EMBL" id="MBK5898874.1"/>
    </source>
</evidence>
<evidence type="ECO:0000259" key="11">
    <source>
        <dbReference type="Pfam" id="PF21621"/>
    </source>
</evidence>
<evidence type="ECO:0000259" key="10">
    <source>
        <dbReference type="Pfam" id="PF20511"/>
    </source>
</evidence>
<dbReference type="EC" id="5.3.1.8" evidence="4"/>
<dbReference type="InterPro" id="IPR049071">
    <property type="entry name" value="MPI_cupin_dom"/>
</dbReference>
<name>A0ABS1J4P1_9FIRM</name>
<dbReference type="Proteomes" id="UP000604730">
    <property type="component" value="Unassembled WGS sequence"/>
</dbReference>
<dbReference type="CDD" id="cd07010">
    <property type="entry name" value="cupin_PMI_type_I_N_bac"/>
    <property type="match status" value="1"/>
</dbReference>
<dbReference type="InterPro" id="IPR014710">
    <property type="entry name" value="RmlC-like_jellyroll"/>
</dbReference>
<evidence type="ECO:0000256" key="3">
    <source>
        <dbReference type="ARBA" id="ARBA00010772"/>
    </source>
</evidence>
<dbReference type="NCBIfam" id="TIGR00218">
    <property type="entry name" value="manA"/>
    <property type="match status" value="1"/>
</dbReference>
<feature type="domain" description="Phosphomannose isomerase type I catalytic" evidence="10">
    <location>
        <begin position="5"/>
        <end position="108"/>
    </location>
</feature>
<comment type="caution">
    <text evidence="12">The sequence shown here is derived from an EMBL/GenBank/DDBJ whole genome shotgun (WGS) entry which is preliminary data.</text>
</comment>
<proteinExistence type="inferred from homology"/>
<dbReference type="SUPFAM" id="SSF51182">
    <property type="entry name" value="RmlC-like cupins"/>
    <property type="match status" value="1"/>
</dbReference>
<evidence type="ECO:0000256" key="7">
    <source>
        <dbReference type="ARBA" id="ARBA00023235"/>
    </source>
</evidence>
<dbReference type="Pfam" id="PF21621">
    <property type="entry name" value="MPI_cupin_dom"/>
    <property type="match status" value="1"/>
</dbReference>
<evidence type="ECO:0000256" key="1">
    <source>
        <dbReference type="ARBA" id="ARBA00000757"/>
    </source>
</evidence>
<comment type="cofactor">
    <cofactor evidence="2">
        <name>Zn(2+)</name>
        <dbReference type="ChEBI" id="CHEBI:29105"/>
    </cofactor>
</comment>
<evidence type="ECO:0000256" key="5">
    <source>
        <dbReference type="ARBA" id="ARBA00022723"/>
    </source>
</evidence>
<feature type="domain" description="Mannose-6-phosphate isomerase cupin" evidence="11">
    <location>
        <begin position="244"/>
        <end position="318"/>
    </location>
</feature>
<protein>
    <recommendedName>
        <fullName evidence="4">mannose-6-phosphate isomerase</fullName>
        <ecNumber evidence="4">5.3.1.8</ecNumber>
    </recommendedName>
    <alternativeName>
        <fullName evidence="8">Phosphohexomutase</fullName>
    </alternativeName>
    <alternativeName>
        <fullName evidence="9">Phosphomannose isomerase</fullName>
    </alternativeName>
</protein>
<dbReference type="InterPro" id="IPR014628">
    <property type="entry name" value="Man6P_isomerase_Firm_short"/>
</dbReference>
<dbReference type="InterPro" id="IPR051804">
    <property type="entry name" value="Carb_Metab_Reg_Kinase/Isom"/>
</dbReference>
<dbReference type="PANTHER" id="PTHR42742">
    <property type="entry name" value="TRANSCRIPTIONAL REPRESSOR MPRA"/>
    <property type="match status" value="1"/>
</dbReference>
<reference evidence="12 13" key="1">
    <citation type="submission" date="2021-01" db="EMBL/GenBank/DDBJ databases">
        <title>Isolation and description of Catonella massiliensis sp. nov., a novel Catonella species, isolated from a stable periodontitis subject.</title>
        <authorList>
            <person name="Antezack A."/>
            <person name="Boxberger M."/>
            <person name="La Scola B."/>
            <person name="Monnet-Corti V."/>
        </authorList>
    </citation>
    <scope>NUCLEOTIDE SEQUENCE [LARGE SCALE GENOMIC DNA]</scope>
    <source>
        <strain evidence="12 13">Marseille-Q4567</strain>
    </source>
</reference>
<dbReference type="Pfam" id="PF20511">
    <property type="entry name" value="PMI_typeI_cat"/>
    <property type="match status" value="1"/>
</dbReference>
<keyword evidence="7 12" id="KW-0413">Isomerase</keyword>
<sequence>MQPLFLRPVFKEMIWGGTALRDLYHYDIPSDKTGECWAISAHKNGDCIVETREKSEYSGKKLSKLWQDNKELWGKSGKAEVFPLLTKLISAETDLSIQVHPDDNYAKEHEGGSLGKTECWYVADAKEGATIVIGHNAKNKEELHKYMDDKNFRGLIREIPVKKGDFFFIEPGTVHAIKGGTVILETQQNSDITYRLYDYDRLQDGKPRELHIDKCFDVITCPFEEKEPVHRACKTLENGSEVRNLVVCDLFEVSYIRVEKEVKLTQETDFTLVSVLEGEGVIISENGDKYDIKKGEHFILPYGFGAYELKGNMELIISGCTKR</sequence>
<keyword evidence="6" id="KW-0862">Zinc</keyword>
<dbReference type="RefSeq" id="WP_208430266.1">
    <property type="nucleotide sequence ID" value="NZ_JAEPRJ010000001.1"/>
</dbReference>
<evidence type="ECO:0000256" key="9">
    <source>
        <dbReference type="ARBA" id="ARBA00030762"/>
    </source>
</evidence>
<accession>A0ABS1J4P1</accession>
<evidence type="ECO:0000256" key="4">
    <source>
        <dbReference type="ARBA" id="ARBA00011956"/>
    </source>
</evidence>
<comment type="similarity">
    <text evidence="3">Belongs to the mannose-6-phosphate isomerase type 1 family.</text>
</comment>
<evidence type="ECO:0000313" key="13">
    <source>
        <dbReference type="Proteomes" id="UP000604730"/>
    </source>
</evidence>
<dbReference type="EMBL" id="JAEPRJ010000001">
    <property type="protein sequence ID" value="MBK5898874.1"/>
    <property type="molecule type" value="Genomic_DNA"/>
</dbReference>
<dbReference type="InterPro" id="IPR011051">
    <property type="entry name" value="RmlC_Cupin_sf"/>
</dbReference>
<dbReference type="Gene3D" id="2.60.120.10">
    <property type="entry name" value="Jelly Rolls"/>
    <property type="match status" value="2"/>
</dbReference>